<reference evidence="3 4" key="1">
    <citation type="journal article" date="2019" name="PLoS ONE">
        <title>Genomic analyses reveal an absence of contemporary introgressive admixture between fin whales and blue whales, despite known hybrids.</title>
        <authorList>
            <person name="Westbury M.V."/>
            <person name="Petersen B."/>
            <person name="Lorenzen E.D."/>
        </authorList>
    </citation>
    <scope>NUCLEOTIDE SEQUENCE [LARGE SCALE GENOMIC DNA]</scope>
    <source>
        <strain evidence="3">FinWhale-01</strain>
    </source>
</reference>
<dbReference type="OrthoDB" id="5919166at2759"/>
<dbReference type="Proteomes" id="UP000437017">
    <property type="component" value="Unassembled WGS sequence"/>
</dbReference>
<feature type="region of interest" description="Disordered" evidence="1">
    <location>
        <begin position="1"/>
        <end position="61"/>
    </location>
</feature>
<dbReference type="GO" id="GO:0035195">
    <property type="term" value="P:miRNA-mediated post-transcriptional gene silencing"/>
    <property type="evidence" value="ECO:0007669"/>
    <property type="project" value="TreeGrafter"/>
</dbReference>
<dbReference type="InterPro" id="IPR052068">
    <property type="entry name" value="GW182_domain"/>
</dbReference>
<dbReference type="GO" id="GO:0060213">
    <property type="term" value="P:positive regulation of nuclear-transcribed mRNA poly(A) tail shortening"/>
    <property type="evidence" value="ECO:0007669"/>
    <property type="project" value="TreeGrafter"/>
</dbReference>
<dbReference type="GO" id="GO:0005654">
    <property type="term" value="C:nucleoplasm"/>
    <property type="evidence" value="ECO:0007669"/>
    <property type="project" value="TreeGrafter"/>
</dbReference>
<dbReference type="InterPro" id="IPR032226">
    <property type="entry name" value="TNRC6_PABC-bd"/>
</dbReference>
<dbReference type="AlphaFoldDB" id="A0A643BYG8"/>
<proteinExistence type="predicted"/>
<evidence type="ECO:0000313" key="3">
    <source>
        <dbReference type="EMBL" id="KAB0393059.1"/>
    </source>
</evidence>
<evidence type="ECO:0000259" key="2">
    <source>
        <dbReference type="Pfam" id="PF16608"/>
    </source>
</evidence>
<dbReference type="GO" id="GO:0000932">
    <property type="term" value="C:P-body"/>
    <property type="evidence" value="ECO:0007669"/>
    <property type="project" value="TreeGrafter"/>
</dbReference>
<gene>
    <name evidence="3" type="ORF">E2I00_011439</name>
</gene>
<evidence type="ECO:0000313" key="4">
    <source>
        <dbReference type="Proteomes" id="UP000437017"/>
    </source>
</evidence>
<feature type="compositionally biased region" description="Low complexity" evidence="1">
    <location>
        <begin position="1"/>
        <end position="13"/>
    </location>
</feature>
<dbReference type="EMBL" id="SGJD01003350">
    <property type="protein sequence ID" value="KAB0393059.1"/>
    <property type="molecule type" value="Genomic_DNA"/>
</dbReference>
<accession>A0A643BYG8</accession>
<evidence type="ECO:0000256" key="1">
    <source>
        <dbReference type="SAM" id="MobiDB-lite"/>
    </source>
</evidence>
<sequence>MNSSASPASPPGSVGDGWPRAKSPSGSSSVNWPPEFRPGEPWKGYPNIDPETDPYVTPGSVINNLSINTVREVDHLRDRNSGM</sequence>
<name>A0A643BYG8_BALPH</name>
<dbReference type="PANTHER" id="PTHR13020">
    <property type="entry name" value="TRINUCLEOTIDE REPEAT-CONTAINING GENE 6"/>
    <property type="match status" value="1"/>
</dbReference>
<organism evidence="3 4">
    <name type="scientific">Balaenoptera physalus</name>
    <name type="common">Fin whale</name>
    <name type="synonym">Balaena physalus</name>
    <dbReference type="NCBI Taxonomy" id="9770"/>
    <lineage>
        <taxon>Eukaryota</taxon>
        <taxon>Metazoa</taxon>
        <taxon>Chordata</taxon>
        <taxon>Craniata</taxon>
        <taxon>Vertebrata</taxon>
        <taxon>Euteleostomi</taxon>
        <taxon>Mammalia</taxon>
        <taxon>Eutheria</taxon>
        <taxon>Laurasiatheria</taxon>
        <taxon>Artiodactyla</taxon>
        <taxon>Whippomorpha</taxon>
        <taxon>Cetacea</taxon>
        <taxon>Mysticeti</taxon>
        <taxon>Balaenopteridae</taxon>
        <taxon>Balaenoptera</taxon>
    </lineage>
</organism>
<dbReference type="PANTHER" id="PTHR13020:SF28">
    <property type="entry name" value="TRINUCLEOTIDE REPEAT-CONTAINING GENE 6A PROTEIN"/>
    <property type="match status" value="1"/>
</dbReference>
<comment type="caution">
    <text evidence="3">The sequence shown here is derived from an EMBL/GenBank/DDBJ whole genome shotgun (WGS) entry which is preliminary data.</text>
</comment>
<protein>
    <recommendedName>
        <fullName evidence="2">TNRC6 PABC binding domain-containing protein</fullName>
    </recommendedName>
</protein>
<dbReference type="Pfam" id="PF16608">
    <property type="entry name" value="TNRC6-PABC_bdg"/>
    <property type="match status" value="1"/>
</dbReference>
<keyword evidence="4" id="KW-1185">Reference proteome</keyword>
<feature type="domain" description="TNRC6 PABC binding" evidence="2">
    <location>
        <begin position="1"/>
        <end position="82"/>
    </location>
</feature>